<feature type="transmembrane region" description="Helical" evidence="5">
    <location>
        <begin position="185"/>
        <end position="213"/>
    </location>
</feature>
<evidence type="ECO:0000256" key="3">
    <source>
        <dbReference type="ARBA" id="ARBA00022989"/>
    </source>
</evidence>
<proteinExistence type="predicted"/>
<evidence type="ECO:0000256" key="4">
    <source>
        <dbReference type="ARBA" id="ARBA00023136"/>
    </source>
</evidence>
<protein>
    <submittedName>
        <fullName evidence="6">Cysteine biosynthesis protein</fullName>
    </submittedName>
</protein>
<dbReference type="EMBL" id="RZUL01000001">
    <property type="protein sequence ID" value="RVT43648.1"/>
    <property type="molecule type" value="Genomic_DNA"/>
</dbReference>
<accession>A0A437JCJ2</accession>
<dbReference type="AlphaFoldDB" id="A0A437JCJ2"/>
<reference evidence="6 7" key="1">
    <citation type="submission" date="2019-01" db="EMBL/GenBank/DDBJ databases">
        <authorList>
            <person name="Chen W.-M."/>
        </authorList>
    </citation>
    <scope>NUCLEOTIDE SEQUENCE [LARGE SCALE GENOMIC DNA]</scope>
    <source>
        <strain evidence="6 7">TLA-22</strain>
    </source>
</reference>
<keyword evidence="3 5" id="KW-1133">Transmembrane helix</keyword>
<gene>
    <name evidence="6" type="ORF">ENE74_03300</name>
</gene>
<evidence type="ECO:0000313" key="7">
    <source>
        <dbReference type="Proteomes" id="UP000282977"/>
    </source>
</evidence>
<keyword evidence="7" id="KW-1185">Reference proteome</keyword>
<evidence type="ECO:0000256" key="1">
    <source>
        <dbReference type="ARBA" id="ARBA00004141"/>
    </source>
</evidence>
<organism evidence="6 7">
    <name type="scientific">Sphingobium algorifonticola</name>
    <dbReference type="NCBI Taxonomy" id="2008318"/>
    <lineage>
        <taxon>Bacteria</taxon>
        <taxon>Pseudomonadati</taxon>
        <taxon>Pseudomonadota</taxon>
        <taxon>Alphaproteobacteria</taxon>
        <taxon>Sphingomonadales</taxon>
        <taxon>Sphingomonadaceae</taxon>
        <taxon>Sphingobium</taxon>
    </lineage>
</organism>
<evidence type="ECO:0000256" key="5">
    <source>
        <dbReference type="SAM" id="Phobius"/>
    </source>
</evidence>
<evidence type="ECO:0000256" key="2">
    <source>
        <dbReference type="ARBA" id="ARBA00022692"/>
    </source>
</evidence>
<evidence type="ECO:0000313" key="6">
    <source>
        <dbReference type="EMBL" id="RVT43648.1"/>
    </source>
</evidence>
<dbReference type="Pfam" id="PF07264">
    <property type="entry name" value="EI24"/>
    <property type="match status" value="1"/>
</dbReference>
<dbReference type="OrthoDB" id="5421146at2"/>
<dbReference type="Proteomes" id="UP000282977">
    <property type="component" value="Unassembled WGS sequence"/>
</dbReference>
<dbReference type="InterPro" id="IPR059112">
    <property type="entry name" value="CysZ/EI24"/>
</dbReference>
<sequence>MIVTAALRAFPQIFHPVARAVLIRSLMVTVLLFALLGVGLRAGLHSFFGWIGWAERAGGLVEAAAAVLLAAASAWLLFRSIAIVVIGLFGDAIVAAIERESYPQQAERAHDVSFAQGMRLALRSVLRTVGWNLVALPFYIALLVTGVGTLALLLAVNAYLLGRDLADMVEARHPERPPIPKGTRLAMGFVSALLFLVPVANLLAPVWSAAMAVHVLHGAGRKRDD</sequence>
<comment type="subcellular location">
    <subcellularLocation>
        <location evidence="1">Membrane</location>
        <topology evidence="1">Multi-pass membrane protein</topology>
    </subcellularLocation>
</comment>
<dbReference type="RefSeq" id="WP_127689188.1">
    <property type="nucleotide sequence ID" value="NZ_RZUL01000001.1"/>
</dbReference>
<keyword evidence="4 5" id="KW-0472">Membrane</keyword>
<name>A0A437JCJ2_9SPHN</name>
<feature type="transmembrane region" description="Helical" evidence="5">
    <location>
        <begin position="64"/>
        <end position="89"/>
    </location>
</feature>
<feature type="transmembrane region" description="Helical" evidence="5">
    <location>
        <begin position="133"/>
        <end position="160"/>
    </location>
</feature>
<feature type="transmembrane region" description="Helical" evidence="5">
    <location>
        <begin position="21"/>
        <end position="44"/>
    </location>
</feature>
<comment type="caution">
    <text evidence="6">The sequence shown here is derived from an EMBL/GenBank/DDBJ whole genome shotgun (WGS) entry which is preliminary data.</text>
</comment>
<keyword evidence="2 5" id="KW-0812">Transmembrane</keyword>